<comment type="caution">
    <text evidence="16">The sequence shown here is derived from an EMBL/GenBank/DDBJ whole genome shotgun (WGS) entry which is preliminary data.</text>
</comment>
<feature type="transmembrane region" description="Helical" evidence="13">
    <location>
        <begin position="278"/>
        <end position="307"/>
    </location>
</feature>
<dbReference type="EMBL" id="BAABFR010000037">
    <property type="protein sequence ID" value="GAA4394265.1"/>
    <property type="molecule type" value="Genomic_DNA"/>
</dbReference>
<evidence type="ECO:0000313" key="16">
    <source>
        <dbReference type="EMBL" id="GAA4394265.1"/>
    </source>
</evidence>
<reference evidence="17" key="1">
    <citation type="journal article" date="2019" name="Int. J. Syst. Evol. Microbiol.">
        <title>The Global Catalogue of Microorganisms (GCM) 10K type strain sequencing project: providing services to taxonomists for standard genome sequencing and annotation.</title>
        <authorList>
            <consortium name="The Broad Institute Genomics Platform"/>
            <consortium name="The Broad Institute Genome Sequencing Center for Infectious Disease"/>
            <person name="Wu L."/>
            <person name="Ma J."/>
        </authorList>
    </citation>
    <scope>NUCLEOTIDE SEQUENCE [LARGE SCALE GENOMIC DNA]</scope>
    <source>
        <strain evidence="17">JCM 17688</strain>
    </source>
</reference>
<dbReference type="RefSeq" id="WP_344996295.1">
    <property type="nucleotide sequence ID" value="NZ_BAABFR010000037.1"/>
</dbReference>
<name>A0ABP8JPS2_9ACTN</name>
<comment type="pathway">
    <text evidence="2">Cell wall biogenesis; cell wall polysaccharide biosynthesis.</text>
</comment>
<feature type="transmembrane region" description="Helical" evidence="13">
    <location>
        <begin position="12"/>
        <end position="35"/>
    </location>
</feature>
<feature type="transmembrane region" description="Helical" evidence="13">
    <location>
        <begin position="433"/>
        <end position="451"/>
    </location>
</feature>
<keyword evidence="10 13" id="KW-0472">Membrane</keyword>
<dbReference type="EC" id="2.4.2.46" evidence="4"/>
<comment type="subcellular location">
    <subcellularLocation>
        <location evidence="1">Cell membrane</location>
        <topology evidence="1">Multi-pass membrane protein</topology>
    </subcellularLocation>
</comment>
<comment type="catalytic activity">
    <reaction evidence="12">
        <text>Adds an alpha-D-arabinofuranosyl group from trans,octacis-decaprenylphospho-beta-D-arabinofuranose at the 5-O-position of the eighth, tenth and twelfth galactofuranose unit of the galactofuranan chain of [beta-D-galactofuranosyl-(1-&gt;5)-beta-D-galactofuranosyl-(1-&gt;6)]14-beta-D-galactofuranosyl-(1-&gt;5)-beta-D-galactofuranosyl-(1-&gt;4)-alpha-L-rhamnopyranosyl-(1-&gt;3)-N-acetyl-alpha-D-glucosaminyl-diphospho-trans,octacis-decaprenol.</text>
        <dbReference type="EC" id="2.4.2.46"/>
    </reaction>
</comment>
<keyword evidence="9 13" id="KW-1133">Transmembrane helix</keyword>
<keyword evidence="7" id="KW-0808">Transferase</keyword>
<feature type="transmembrane region" description="Helical" evidence="13">
    <location>
        <begin position="327"/>
        <end position="349"/>
    </location>
</feature>
<evidence type="ECO:0000256" key="6">
    <source>
        <dbReference type="ARBA" id="ARBA00022475"/>
    </source>
</evidence>
<evidence type="ECO:0000256" key="7">
    <source>
        <dbReference type="ARBA" id="ARBA00022679"/>
    </source>
</evidence>
<comment type="similarity">
    <text evidence="3">Belongs to the glycosyltransferase 85 family.</text>
</comment>
<gene>
    <name evidence="16" type="ORF">GCM10023147_26000</name>
</gene>
<evidence type="ECO:0000256" key="5">
    <source>
        <dbReference type="ARBA" id="ARBA00020482"/>
    </source>
</evidence>
<proteinExistence type="inferred from homology"/>
<feature type="transmembrane region" description="Helical" evidence="13">
    <location>
        <begin position="239"/>
        <end position="266"/>
    </location>
</feature>
<evidence type="ECO:0000256" key="3">
    <source>
        <dbReference type="ARBA" id="ARBA00009655"/>
    </source>
</evidence>
<evidence type="ECO:0000256" key="9">
    <source>
        <dbReference type="ARBA" id="ARBA00022989"/>
    </source>
</evidence>
<evidence type="ECO:0000259" key="15">
    <source>
        <dbReference type="Pfam" id="PF12250"/>
    </source>
</evidence>
<evidence type="ECO:0000259" key="14">
    <source>
        <dbReference type="Pfam" id="PF12249"/>
    </source>
</evidence>
<feature type="transmembrane region" description="Helical" evidence="13">
    <location>
        <begin position="163"/>
        <end position="180"/>
    </location>
</feature>
<keyword evidence="17" id="KW-1185">Reference proteome</keyword>
<sequence length="642" mass="68187">MTAIPAPRFTADVAAALVSAGALTAALVGLAAVWHPPVYPQSQMLRSATTLGLTAVILALLACAVFEAAGRRPRVVRAVGFPAVAALPVLMYGMPLLRTRLWLGGISGDQLFRTQYLTRFTDSPLLHDMTYQHTPPFYPAGWFWLGGRFAAMFDLPGWEAMKPWSLLTLAFAAGVTFALWRHVQPGRAIALTTMTVLATLATDAQEPYGATLIMVFAPMMVLAWHAMRTGDRVDLLLAGIFVGVLAMTYTLYAAVAAATVVMFAGFAGRIRAAHWRDVAARLGVVAAISGAMALLVWIPYLLAIAHLPTADSGGATDFLPLASAMVWLPQADTSALGLVCLVGTVWLAWRIRTDRVAQALAAGLVTMYAWALASQVFTLFSATLLGFRVHAAMYGLYVSAGVMAAYDGAGTLRTARFGGGRTSLREVSHATRARISRAAAVLGLIAALAVAQQGLGGLGSQLDAAYQDVDGTMSRADGGARRDQSDLATVDATVLSLTDRSREDTVVLTTDPVFLALYPYWGFLASFGPYSNPLGRYPERVAEITRWADARTPADLAADLRSSPFGAPDAFVLRAAAPTDGHVVDGAGAGLPGAYYLRITENTFPNDPNLYVRWLAFDPAAMAGMAVRTVGAYVVVVPSPEQ</sequence>
<evidence type="ECO:0000256" key="4">
    <source>
        <dbReference type="ARBA" id="ARBA00012037"/>
    </source>
</evidence>
<feature type="domain" description="Arabinofuranosyltransferase AftA N-terminal" evidence="15">
    <location>
        <begin position="13"/>
        <end position="445"/>
    </location>
</feature>
<evidence type="ECO:0000256" key="13">
    <source>
        <dbReference type="SAM" id="Phobius"/>
    </source>
</evidence>
<dbReference type="Pfam" id="PF12250">
    <property type="entry name" value="AftA_N"/>
    <property type="match status" value="1"/>
</dbReference>
<evidence type="ECO:0000256" key="10">
    <source>
        <dbReference type="ARBA" id="ARBA00023136"/>
    </source>
</evidence>
<evidence type="ECO:0000256" key="8">
    <source>
        <dbReference type="ARBA" id="ARBA00022692"/>
    </source>
</evidence>
<dbReference type="Proteomes" id="UP001500635">
    <property type="component" value="Unassembled WGS sequence"/>
</dbReference>
<dbReference type="InterPro" id="IPR020963">
    <property type="entry name" value="ArabinofuranosylTrfase_AftA_N"/>
</dbReference>
<feature type="transmembrane region" description="Helical" evidence="13">
    <location>
        <begin position="208"/>
        <end position="227"/>
    </location>
</feature>
<dbReference type="InterPro" id="IPR020959">
    <property type="entry name" value="ArabinofuranosylTrfase_AftA_C"/>
</dbReference>
<accession>A0ABP8JPS2</accession>
<feature type="transmembrane region" description="Helical" evidence="13">
    <location>
        <begin position="391"/>
        <end position="412"/>
    </location>
</feature>
<feature type="transmembrane region" description="Helical" evidence="13">
    <location>
        <begin position="361"/>
        <end position="385"/>
    </location>
</feature>
<evidence type="ECO:0000256" key="2">
    <source>
        <dbReference type="ARBA" id="ARBA00004776"/>
    </source>
</evidence>
<evidence type="ECO:0000256" key="1">
    <source>
        <dbReference type="ARBA" id="ARBA00004651"/>
    </source>
</evidence>
<keyword evidence="6" id="KW-1003">Cell membrane</keyword>
<feature type="domain" description="Arabinofuranosyltransferase AftA C-terminal" evidence="14">
    <location>
        <begin position="460"/>
        <end position="637"/>
    </location>
</feature>
<evidence type="ECO:0000256" key="11">
    <source>
        <dbReference type="ARBA" id="ARBA00033184"/>
    </source>
</evidence>
<organism evidence="16 17">
    <name type="scientific">Tsukamurella soli</name>
    <dbReference type="NCBI Taxonomy" id="644556"/>
    <lineage>
        <taxon>Bacteria</taxon>
        <taxon>Bacillati</taxon>
        <taxon>Actinomycetota</taxon>
        <taxon>Actinomycetes</taxon>
        <taxon>Mycobacteriales</taxon>
        <taxon>Tsukamurellaceae</taxon>
        <taxon>Tsukamurella</taxon>
    </lineage>
</organism>
<evidence type="ECO:0000256" key="12">
    <source>
        <dbReference type="ARBA" id="ARBA00034030"/>
    </source>
</evidence>
<feature type="transmembrane region" description="Helical" evidence="13">
    <location>
        <begin position="47"/>
        <end position="66"/>
    </location>
</feature>
<evidence type="ECO:0000313" key="17">
    <source>
        <dbReference type="Proteomes" id="UP001500635"/>
    </source>
</evidence>
<dbReference type="Pfam" id="PF12249">
    <property type="entry name" value="AftA_C"/>
    <property type="match status" value="1"/>
</dbReference>
<protein>
    <recommendedName>
        <fullName evidence="5">Galactan 5-O-arabinofuranosyltransferase</fullName>
        <ecNumber evidence="4">2.4.2.46</ecNumber>
    </recommendedName>
    <alternativeName>
        <fullName evidence="11">Arabinofuranosyltransferase AftA</fullName>
    </alternativeName>
</protein>
<keyword evidence="8 13" id="KW-0812">Transmembrane</keyword>
<feature type="transmembrane region" description="Helical" evidence="13">
    <location>
        <begin position="78"/>
        <end position="97"/>
    </location>
</feature>